<feature type="signal peptide" evidence="1">
    <location>
        <begin position="1"/>
        <end position="20"/>
    </location>
</feature>
<dbReference type="RefSeq" id="WP_106725012.1">
    <property type="nucleotide sequence ID" value="NZ_PXYL01000007.1"/>
</dbReference>
<protein>
    <recommendedName>
        <fullName evidence="4">DUF680 domain-containing protein</fullName>
    </recommendedName>
</protein>
<comment type="caution">
    <text evidence="2">The sequence shown here is derived from an EMBL/GenBank/DDBJ whole genome shotgun (WGS) entry which is preliminary data.</text>
</comment>
<dbReference type="OrthoDB" id="8106308at2"/>
<evidence type="ECO:0000313" key="3">
    <source>
        <dbReference type="Proteomes" id="UP000240653"/>
    </source>
</evidence>
<sequence>MNKIILTLAAVVLASGTAFANDRFGDAAPALNDINRGVIATTLPQTLVRSGDAATASVVVKAPSFDHSSAVGFGATSNRIGASPRILYGSN</sequence>
<reference evidence="2 3" key="1">
    <citation type="submission" date="2018-03" db="EMBL/GenBank/DDBJ databases">
        <title>The draft genome of Mesorhizobium soli JCM 19897.</title>
        <authorList>
            <person name="Li L."/>
            <person name="Liu L."/>
            <person name="Liang L."/>
            <person name="Wang T."/>
            <person name="Zhang X."/>
        </authorList>
    </citation>
    <scope>NUCLEOTIDE SEQUENCE [LARGE SCALE GENOMIC DNA]</scope>
    <source>
        <strain evidence="2 3">JCM 19897</strain>
    </source>
</reference>
<evidence type="ECO:0000313" key="2">
    <source>
        <dbReference type="EMBL" id="PSJ59870.1"/>
    </source>
</evidence>
<organism evidence="2 3">
    <name type="scientific">Pseudaminobacter soli</name>
    <name type="common">ex Li et al. 2025</name>
    <dbReference type="NCBI Taxonomy" id="1295366"/>
    <lineage>
        <taxon>Bacteria</taxon>
        <taxon>Pseudomonadati</taxon>
        <taxon>Pseudomonadota</taxon>
        <taxon>Alphaproteobacteria</taxon>
        <taxon>Hyphomicrobiales</taxon>
        <taxon>Phyllobacteriaceae</taxon>
        <taxon>Pseudaminobacter</taxon>
    </lineage>
</organism>
<dbReference type="AlphaFoldDB" id="A0A2P7SBN0"/>
<gene>
    <name evidence="2" type="ORF">C7I85_16175</name>
</gene>
<evidence type="ECO:0008006" key="4">
    <source>
        <dbReference type="Google" id="ProtNLM"/>
    </source>
</evidence>
<dbReference type="Proteomes" id="UP000240653">
    <property type="component" value="Unassembled WGS sequence"/>
</dbReference>
<dbReference type="EMBL" id="PXYL01000007">
    <property type="protein sequence ID" value="PSJ59870.1"/>
    <property type="molecule type" value="Genomic_DNA"/>
</dbReference>
<feature type="chain" id="PRO_5015159500" description="DUF680 domain-containing protein" evidence="1">
    <location>
        <begin position="21"/>
        <end position="91"/>
    </location>
</feature>
<proteinExistence type="predicted"/>
<evidence type="ECO:0000256" key="1">
    <source>
        <dbReference type="SAM" id="SignalP"/>
    </source>
</evidence>
<keyword evidence="3" id="KW-1185">Reference proteome</keyword>
<keyword evidence="1" id="KW-0732">Signal</keyword>
<name>A0A2P7SBN0_9HYPH</name>
<accession>A0A2P7SBN0</accession>